<dbReference type="EC" id="3.2.2.21" evidence="2"/>
<dbReference type="GO" id="GO:0006307">
    <property type="term" value="P:DNA alkylation repair"/>
    <property type="evidence" value="ECO:0007669"/>
    <property type="project" value="TreeGrafter"/>
</dbReference>
<dbReference type="GO" id="GO:0043916">
    <property type="term" value="F:DNA-7-methylguanine glycosylase activity"/>
    <property type="evidence" value="ECO:0007669"/>
    <property type="project" value="TreeGrafter"/>
</dbReference>
<name>A0A7Y0HFG9_9PROT</name>
<evidence type="ECO:0000256" key="2">
    <source>
        <dbReference type="ARBA" id="ARBA00012000"/>
    </source>
</evidence>
<proteinExistence type="predicted"/>
<evidence type="ECO:0000256" key="1">
    <source>
        <dbReference type="ARBA" id="ARBA00000086"/>
    </source>
</evidence>
<dbReference type="Gene3D" id="1.10.340.30">
    <property type="entry name" value="Hypothetical protein, domain 2"/>
    <property type="match status" value="1"/>
</dbReference>
<dbReference type="Gene3D" id="1.10.1670.40">
    <property type="match status" value="1"/>
</dbReference>
<dbReference type="RefSeq" id="WP_169626221.1">
    <property type="nucleotide sequence ID" value="NZ_JABBNT010000004.1"/>
</dbReference>
<dbReference type="AlphaFoldDB" id="A0A7Y0HFG9"/>
<dbReference type="SUPFAM" id="SSF48150">
    <property type="entry name" value="DNA-glycosylase"/>
    <property type="match status" value="1"/>
</dbReference>
<dbReference type="Pfam" id="PF00730">
    <property type="entry name" value="HhH-GPD"/>
    <property type="match status" value="1"/>
</dbReference>
<dbReference type="PANTHER" id="PTHR43003">
    <property type="entry name" value="DNA-3-METHYLADENINE GLYCOSYLASE"/>
    <property type="match status" value="1"/>
</dbReference>
<comment type="catalytic activity">
    <reaction evidence="1">
        <text>Hydrolysis of alkylated DNA, releasing 3-methyladenine, 3-methylguanine, 7-methylguanine and 7-methyladenine.</text>
        <dbReference type="EC" id="3.2.2.21"/>
    </reaction>
</comment>
<keyword evidence="4" id="KW-0234">DNA repair</keyword>
<organism evidence="6 7">
    <name type="scientific">Pacificispira spongiicola</name>
    <dbReference type="NCBI Taxonomy" id="2729598"/>
    <lineage>
        <taxon>Bacteria</taxon>
        <taxon>Pseudomonadati</taxon>
        <taxon>Pseudomonadota</taxon>
        <taxon>Alphaproteobacteria</taxon>
        <taxon>Rhodospirillales</taxon>
        <taxon>Rhodospirillaceae</taxon>
        <taxon>Pacificispira</taxon>
    </lineage>
</organism>
<evidence type="ECO:0000313" key="7">
    <source>
        <dbReference type="Proteomes" id="UP000539372"/>
    </source>
</evidence>
<dbReference type="InterPro" id="IPR051912">
    <property type="entry name" value="Alkylbase_DNA_Glycosylase/TA"/>
</dbReference>
<dbReference type="GO" id="GO:0032993">
    <property type="term" value="C:protein-DNA complex"/>
    <property type="evidence" value="ECO:0007669"/>
    <property type="project" value="TreeGrafter"/>
</dbReference>
<dbReference type="GO" id="GO:0005737">
    <property type="term" value="C:cytoplasm"/>
    <property type="evidence" value="ECO:0007669"/>
    <property type="project" value="TreeGrafter"/>
</dbReference>
<dbReference type="EMBL" id="JABBNT010000004">
    <property type="protein sequence ID" value="NMM45845.1"/>
    <property type="molecule type" value="Genomic_DNA"/>
</dbReference>
<keyword evidence="7" id="KW-1185">Reference proteome</keyword>
<dbReference type="CDD" id="cd00056">
    <property type="entry name" value="ENDO3c"/>
    <property type="match status" value="1"/>
</dbReference>
<protein>
    <recommendedName>
        <fullName evidence="2">DNA-3-methyladenine glycosylase II</fullName>
        <ecNumber evidence="2">3.2.2.21</ecNumber>
    </recommendedName>
</protein>
<evidence type="ECO:0000256" key="3">
    <source>
        <dbReference type="ARBA" id="ARBA00022763"/>
    </source>
</evidence>
<reference evidence="6 7" key="1">
    <citation type="submission" date="2020-04" db="EMBL/GenBank/DDBJ databases">
        <title>Rhodospirillaceae bacterium KN72 isolated from deep sea.</title>
        <authorList>
            <person name="Zhang D.-C."/>
        </authorList>
    </citation>
    <scope>NUCLEOTIDE SEQUENCE [LARGE SCALE GENOMIC DNA]</scope>
    <source>
        <strain evidence="6 7">KN72</strain>
    </source>
</reference>
<sequence length="204" mass="22331">MDRDTLRRGLDAVAEQDPQVAAGLALVGYPEPRLSDHGFATLLNIIISQQISKEAAASIRGRVEALYPSGTAAEFLTLSDENLRGAGFSRPKVAYARGLAEAIEDGRLDIAILAEMADDEAVAAITALKGFGRWSAEIYCMFALRREDLFPGEDIALQEAMRRLKGLESRPTAKHARALAAAWSPWRSPMAVFLWHYYRGAPQS</sequence>
<evidence type="ECO:0000256" key="4">
    <source>
        <dbReference type="ARBA" id="ARBA00023204"/>
    </source>
</evidence>
<dbReference type="GO" id="GO:0032131">
    <property type="term" value="F:alkylated DNA binding"/>
    <property type="evidence" value="ECO:0007669"/>
    <property type="project" value="TreeGrafter"/>
</dbReference>
<accession>A0A7Y0HFG9</accession>
<evidence type="ECO:0000313" key="6">
    <source>
        <dbReference type="EMBL" id="NMM45845.1"/>
    </source>
</evidence>
<gene>
    <name evidence="6" type="ORF">HH303_15215</name>
</gene>
<feature type="domain" description="HhH-GPD" evidence="5">
    <location>
        <begin position="47"/>
        <end position="202"/>
    </location>
</feature>
<dbReference type="GO" id="GO:0006285">
    <property type="term" value="P:base-excision repair, AP site formation"/>
    <property type="evidence" value="ECO:0007669"/>
    <property type="project" value="TreeGrafter"/>
</dbReference>
<dbReference type="InterPro" id="IPR003265">
    <property type="entry name" value="HhH-GPD_domain"/>
</dbReference>
<dbReference type="InterPro" id="IPR011257">
    <property type="entry name" value="DNA_glycosylase"/>
</dbReference>
<evidence type="ECO:0000259" key="5">
    <source>
        <dbReference type="SMART" id="SM00478"/>
    </source>
</evidence>
<dbReference type="Proteomes" id="UP000539372">
    <property type="component" value="Unassembled WGS sequence"/>
</dbReference>
<keyword evidence="3" id="KW-0227">DNA damage</keyword>
<dbReference type="GO" id="GO:0008725">
    <property type="term" value="F:DNA-3-methyladenine glycosylase activity"/>
    <property type="evidence" value="ECO:0007669"/>
    <property type="project" value="TreeGrafter"/>
</dbReference>
<comment type="caution">
    <text evidence="6">The sequence shown here is derived from an EMBL/GenBank/DDBJ whole genome shotgun (WGS) entry which is preliminary data.</text>
</comment>
<dbReference type="SMART" id="SM00478">
    <property type="entry name" value="ENDO3c"/>
    <property type="match status" value="1"/>
</dbReference>
<dbReference type="PANTHER" id="PTHR43003:SF5">
    <property type="entry name" value="DNA-3-METHYLADENINE GLYCOSYLASE"/>
    <property type="match status" value="1"/>
</dbReference>